<evidence type="ECO:0000313" key="6">
    <source>
        <dbReference type="Proteomes" id="UP000229497"/>
    </source>
</evidence>
<sequence>MKISLIIPVYNEEKYIAFCLESIAKQKVKPDEVLVVNNNCTDNTLSIVKKFTFVRILDEPKQGMIAARNAGFNAATNEIIARCDADTKLPPNWISRIHRNFARYKIDALTGPITFYDTPIKTSLLARAYLDMMKPIHRGGETLLGPNMIITKEIWEKVKNIVCLNDKLVHEDIDLAYHIQEMGGKIKRDNRLVVEASSRRAVKNPYSFFSEYPQRFMKTLLYHDKTIMQLKKGFTLPAWYTKRRSRKKM</sequence>
<dbReference type="InterPro" id="IPR001173">
    <property type="entry name" value="Glyco_trans_2-like"/>
</dbReference>
<reference evidence="5 6" key="1">
    <citation type="submission" date="2017-09" db="EMBL/GenBank/DDBJ databases">
        <title>Depth-based differentiation of microbial function through sediment-hosted aquifers and enrichment of novel symbionts in the deep terrestrial subsurface.</title>
        <authorList>
            <person name="Probst A.J."/>
            <person name="Ladd B."/>
            <person name="Jarett J.K."/>
            <person name="Geller-Mcgrath D.E."/>
            <person name="Sieber C.M."/>
            <person name="Emerson J.B."/>
            <person name="Anantharaman K."/>
            <person name="Thomas B.C."/>
            <person name="Malmstrom R."/>
            <person name="Stieglmeier M."/>
            <person name="Klingl A."/>
            <person name="Woyke T."/>
            <person name="Ryan C.M."/>
            <person name="Banfield J.F."/>
        </authorList>
    </citation>
    <scope>NUCLEOTIDE SEQUENCE [LARGE SCALE GENOMIC DNA]</scope>
    <source>
        <strain evidence="5">CG11_big_fil_rev_8_21_14_0_20_37_16</strain>
    </source>
</reference>
<protein>
    <recommendedName>
        <fullName evidence="4">Glycosyltransferase 2-like domain-containing protein</fullName>
    </recommendedName>
</protein>
<dbReference type="Pfam" id="PF00535">
    <property type="entry name" value="Glycos_transf_2"/>
    <property type="match status" value="1"/>
</dbReference>
<keyword evidence="3" id="KW-0808">Transferase</keyword>
<feature type="domain" description="Glycosyltransferase 2-like" evidence="4">
    <location>
        <begin position="4"/>
        <end position="128"/>
    </location>
</feature>
<comment type="caution">
    <text evidence="5">The sequence shown here is derived from an EMBL/GenBank/DDBJ whole genome shotgun (WGS) entry which is preliminary data.</text>
</comment>
<evidence type="ECO:0000259" key="4">
    <source>
        <dbReference type="Pfam" id="PF00535"/>
    </source>
</evidence>
<gene>
    <name evidence="5" type="ORF">COV87_03565</name>
</gene>
<proteinExistence type="inferred from homology"/>
<dbReference type="EMBL" id="PCVK01000101">
    <property type="protein sequence ID" value="PIQ71414.1"/>
    <property type="molecule type" value="Genomic_DNA"/>
</dbReference>
<organism evidence="5 6">
    <name type="scientific">Candidatus Roizmanbacteria bacterium CG11_big_fil_rev_8_21_14_0_20_37_16</name>
    <dbReference type="NCBI Taxonomy" id="1974857"/>
    <lineage>
        <taxon>Bacteria</taxon>
        <taxon>Candidatus Roizmaniibacteriota</taxon>
    </lineage>
</organism>
<keyword evidence="2" id="KW-0328">Glycosyltransferase</keyword>
<dbReference type="GO" id="GO:0016757">
    <property type="term" value="F:glycosyltransferase activity"/>
    <property type="evidence" value="ECO:0007669"/>
    <property type="project" value="UniProtKB-KW"/>
</dbReference>
<dbReference type="AlphaFoldDB" id="A0A2H0KM14"/>
<comment type="similarity">
    <text evidence="1">Belongs to the glycosyltransferase 2 family.</text>
</comment>
<dbReference type="SUPFAM" id="SSF53448">
    <property type="entry name" value="Nucleotide-diphospho-sugar transferases"/>
    <property type="match status" value="1"/>
</dbReference>
<name>A0A2H0KM14_9BACT</name>
<dbReference type="Gene3D" id="3.90.550.10">
    <property type="entry name" value="Spore Coat Polysaccharide Biosynthesis Protein SpsA, Chain A"/>
    <property type="match status" value="1"/>
</dbReference>
<accession>A0A2H0KM14</accession>
<evidence type="ECO:0000256" key="1">
    <source>
        <dbReference type="ARBA" id="ARBA00006739"/>
    </source>
</evidence>
<dbReference type="Proteomes" id="UP000229497">
    <property type="component" value="Unassembled WGS sequence"/>
</dbReference>
<evidence type="ECO:0000256" key="2">
    <source>
        <dbReference type="ARBA" id="ARBA00022676"/>
    </source>
</evidence>
<dbReference type="PANTHER" id="PTHR43630">
    <property type="entry name" value="POLY-BETA-1,6-N-ACETYL-D-GLUCOSAMINE SYNTHASE"/>
    <property type="match status" value="1"/>
</dbReference>
<evidence type="ECO:0000313" key="5">
    <source>
        <dbReference type="EMBL" id="PIQ71414.1"/>
    </source>
</evidence>
<dbReference type="PANTHER" id="PTHR43630:SF1">
    <property type="entry name" value="POLY-BETA-1,6-N-ACETYL-D-GLUCOSAMINE SYNTHASE"/>
    <property type="match status" value="1"/>
</dbReference>
<evidence type="ECO:0000256" key="3">
    <source>
        <dbReference type="ARBA" id="ARBA00022679"/>
    </source>
</evidence>
<dbReference type="InterPro" id="IPR029044">
    <property type="entry name" value="Nucleotide-diphossugar_trans"/>
</dbReference>